<evidence type="ECO:0000313" key="2">
    <source>
        <dbReference type="Proteomes" id="UP000887013"/>
    </source>
</evidence>
<gene>
    <name evidence="1" type="primary">Gtf2ird2_13</name>
    <name evidence="1" type="ORF">NPIL_265771</name>
</gene>
<proteinExistence type="predicted"/>
<evidence type="ECO:0000313" key="1">
    <source>
        <dbReference type="EMBL" id="GFS29739.1"/>
    </source>
</evidence>
<dbReference type="PANTHER" id="PTHR45913">
    <property type="entry name" value="EPM2A-INTERACTING PROTEIN 1"/>
    <property type="match status" value="1"/>
</dbReference>
<keyword evidence="2" id="KW-1185">Reference proteome</keyword>
<sequence>MQSKYSDLLYYTKVRWLSPESVFENVWQLKDDIVSLYYEKQCSAECEMLEDTEWLLDFAIFTDLLSHMSNSNVKIQGKNQFIDDIPAHLKAFKLKLLLFAGQLPKNDLSHFLS</sequence>
<dbReference type="EMBL" id="BMAW01041592">
    <property type="protein sequence ID" value="GFS29739.1"/>
    <property type="molecule type" value="Genomic_DNA"/>
</dbReference>
<dbReference type="Proteomes" id="UP000887013">
    <property type="component" value="Unassembled WGS sequence"/>
</dbReference>
<dbReference type="AlphaFoldDB" id="A0A8X6M7R6"/>
<reference evidence="1" key="1">
    <citation type="submission" date="2020-08" db="EMBL/GenBank/DDBJ databases">
        <title>Multicomponent nature underlies the extraordinary mechanical properties of spider dragline silk.</title>
        <authorList>
            <person name="Kono N."/>
            <person name="Nakamura H."/>
            <person name="Mori M."/>
            <person name="Yoshida Y."/>
            <person name="Ohtoshi R."/>
            <person name="Malay A.D."/>
            <person name="Moran D.A.P."/>
            <person name="Tomita M."/>
            <person name="Numata K."/>
            <person name="Arakawa K."/>
        </authorList>
    </citation>
    <scope>NUCLEOTIDE SEQUENCE</scope>
</reference>
<dbReference type="PANTHER" id="PTHR45913:SF5">
    <property type="entry name" value="GENERAL TRANSCRIPTION FACTOR II-I REPEAT DOMAIN-CONTAINING PROTEIN 2A-LIKE PROTEIN"/>
    <property type="match status" value="1"/>
</dbReference>
<accession>A0A8X6M7R6</accession>
<organism evidence="1 2">
    <name type="scientific">Nephila pilipes</name>
    <name type="common">Giant wood spider</name>
    <name type="synonym">Nephila maculata</name>
    <dbReference type="NCBI Taxonomy" id="299642"/>
    <lineage>
        <taxon>Eukaryota</taxon>
        <taxon>Metazoa</taxon>
        <taxon>Ecdysozoa</taxon>
        <taxon>Arthropoda</taxon>
        <taxon>Chelicerata</taxon>
        <taxon>Arachnida</taxon>
        <taxon>Araneae</taxon>
        <taxon>Araneomorphae</taxon>
        <taxon>Entelegynae</taxon>
        <taxon>Araneoidea</taxon>
        <taxon>Nephilidae</taxon>
        <taxon>Nephila</taxon>
    </lineage>
</organism>
<name>A0A8X6M7R6_NEPPI</name>
<comment type="caution">
    <text evidence="1">The sequence shown here is derived from an EMBL/GenBank/DDBJ whole genome shotgun (WGS) entry which is preliminary data.</text>
</comment>
<dbReference type="OrthoDB" id="1101576at2759"/>
<protein>
    <submittedName>
        <fullName evidence="1">General transcription factor II-I repeat domain-containing protein 2</fullName>
    </submittedName>
</protein>